<evidence type="ECO:0000313" key="3">
    <source>
        <dbReference type="EMBL" id="SDM67768.1"/>
    </source>
</evidence>
<dbReference type="OrthoDB" id="128089at2"/>
<evidence type="ECO:0000259" key="1">
    <source>
        <dbReference type="Pfam" id="PF13173"/>
    </source>
</evidence>
<dbReference type="PANTHER" id="PTHR43566:SF2">
    <property type="entry name" value="DUF4143 DOMAIN-CONTAINING PROTEIN"/>
    <property type="match status" value="1"/>
</dbReference>
<gene>
    <name evidence="3" type="ORF">SAMN04487766_105122</name>
</gene>
<sequence>MDAAQDEGIAYLLRAVDATVAGTLKSVGAVVLEGPRGCGRTMAGLHHAGSYVLLDTPEAQAAADVDPRMLLEGEAPRLLDEWQTVPQVWNLARRAVDFSGQPGRFILTGSAVSTADSIMRTGASRFIRIRQRTVTWAEKTGELTSPGLGLRDLFSGWDPTPSMRAGSLADVVDNLLIPGFPALRNATAEVRTRALTGYMQDTVATDLGLLATLRSEPVLGTIATLLEPLQRVFVVEAVPPWATALRSKARLRRSNAYHLADPALAAAALGVDAARLMRDLETLGFLFEFAVVHDLLVYAEAAGGRVYRYRDSNGHAIDAVITMPDGSWAAVEVKLGGGQVPAGAVRLARAVAQIDAPPPAFRAVITGTGFTATLPDGTLTFPLDALRP</sequence>
<dbReference type="Pfam" id="PF13635">
    <property type="entry name" value="DUF4143"/>
    <property type="match status" value="1"/>
</dbReference>
<dbReference type="PANTHER" id="PTHR43566">
    <property type="entry name" value="CONSERVED PROTEIN"/>
    <property type="match status" value="1"/>
</dbReference>
<dbReference type="EMBL" id="FNHU01000005">
    <property type="protein sequence ID" value="SDM67768.1"/>
    <property type="molecule type" value="Genomic_DNA"/>
</dbReference>
<accession>A0A1G9V6G2</accession>
<evidence type="ECO:0000259" key="2">
    <source>
        <dbReference type="Pfam" id="PF13635"/>
    </source>
</evidence>
<dbReference type="InterPro" id="IPR025420">
    <property type="entry name" value="DUF4143"/>
</dbReference>
<dbReference type="AlphaFoldDB" id="A0A1G9V6G2"/>
<feature type="domain" description="DUF4143" evidence="2">
    <location>
        <begin position="221"/>
        <end position="335"/>
    </location>
</feature>
<dbReference type="Pfam" id="PF13173">
    <property type="entry name" value="AAA_14"/>
    <property type="match status" value="1"/>
</dbReference>
<reference evidence="3 4" key="1">
    <citation type="submission" date="2016-10" db="EMBL/GenBank/DDBJ databases">
        <authorList>
            <person name="de Groot N.N."/>
        </authorList>
    </citation>
    <scope>NUCLEOTIDE SEQUENCE [LARGE SCALE GENOMIC DNA]</scope>
    <source>
        <strain evidence="3 4">KPR-7B</strain>
    </source>
</reference>
<evidence type="ECO:0000313" key="4">
    <source>
        <dbReference type="Proteomes" id="UP000199671"/>
    </source>
</evidence>
<proteinExistence type="predicted"/>
<dbReference type="Proteomes" id="UP000199671">
    <property type="component" value="Unassembled WGS sequence"/>
</dbReference>
<dbReference type="RefSeq" id="WP_092609475.1">
    <property type="nucleotide sequence ID" value="NZ_FNHU01000005.1"/>
</dbReference>
<name>A0A1G9V6G2_9ACTO</name>
<dbReference type="InterPro" id="IPR041682">
    <property type="entry name" value="AAA_14"/>
</dbReference>
<protein>
    <recommendedName>
        <fullName evidence="5">ATP-binding protein</fullName>
    </recommendedName>
</protein>
<evidence type="ECO:0008006" key="5">
    <source>
        <dbReference type="Google" id="ProtNLM"/>
    </source>
</evidence>
<feature type="domain" description="AAA" evidence="1">
    <location>
        <begin position="29"/>
        <end position="116"/>
    </location>
</feature>
<organism evidence="3 4">
    <name type="scientific">Actinomyces ruminicola</name>
    <dbReference type="NCBI Taxonomy" id="332524"/>
    <lineage>
        <taxon>Bacteria</taxon>
        <taxon>Bacillati</taxon>
        <taxon>Actinomycetota</taxon>
        <taxon>Actinomycetes</taxon>
        <taxon>Actinomycetales</taxon>
        <taxon>Actinomycetaceae</taxon>
        <taxon>Actinomyces</taxon>
    </lineage>
</organism>